<sequence length="76" mass="8350">MHMQQQRSSPLLVASQVVQSSDCVQHPPHGQCFESQGSCSPSAVHSPYSGSMFSIADVNMHFFFKFKDPGDIHGKV</sequence>
<reference evidence="2" key="1">
    <citation type="journal article" date="2012" name="Nat. Biotechnol.">
        <title>Reference genome sequence of the model plant Setaria.</title>
        <authorList>
            <person name="Bennetzen J.L."/>
            <person name="Schmutz J."/>
            <person name="Wang H."/>
            <person name="Percifield R."/>
            <person name="Hawkins J."/>
            <person name="Pontaroli A.C."/>
            <person name="Estep M."/>
            <person name="Feng L."/>
            <person name="Vaughn J.N."/>
            <person name="Grimwood J."/>
            <person name="Jenkins J."/>
            <person name="Barry K."/>
            <person name="Lindquist E."/>
            <person name="Hellsten U."/>
            <person name="Deshpande S."/>
            <person name="Wang X."/>
            <person name="Wu X."/>
            <person name="Mitros T."/>
            <person name="Triplett J."/>
            <person name="Yang X."/>
            <person name="Ye C.Y."/>
            <person name="Mauro-Herrera M."/>
            <person name="Wang L."/>
            <person name="Li P."/>
            <person name="Sharma M."/>
            <person name="Sharma R."/>
            <person name="Ronald P.C."/>
            <person name="Panaud O."/>
            <person name="Kellogg E.A."/>
            <person name="Brutnell T.P."/>
            <person name="Doust A.N."/>
            <person name="Tuskan G.A."/>
            <person name="Rokhsar D."/>
            <person name="Devos K.M."/>
        </authorList>
    </citation>
    <scope>NUCLEOTIDE SEQUENCE [LARGE SCALE GENOMIC DNA]</scope>
    <source>
        <strain evidence="2">cv. Yugu1</strain>
    </source>
</reference>
<evidence type="ECO:0000313" key="1">
    <source>
        <dbReference type="EnsemblPlants" id="KQL30764"/>
    </source>
</evidence>
<dbReference type="EMBL" id="AGNK02000466">
    <property type="status" value="NOT_ANNOTATED_CDS"/>
    <property type="molecule type" value="Genomic_DNA"/>
</dbReference>
<evidence type="ECO:0000313" key="2">
    <source>
        <dbReference type="Proteomes" id="UP000004995"/>
    </source>
</evidence>
<accession>K3YXB9</accession>
<dbReference type="Gramene" id="KQL30764">
    <property type="protein sequence ID" value="KQL30764"/>
    <property type="gene ID" value="SETIT_018915mg"/>
</dbReference>
<reference evidence="1" key="2">
    <citation type="submission" date="2018-08" db="UniProtKB">
        <authorList>
            <consortium name="EnsemblPlants"/>
        </authorList>
    </citation>
    <scope>IDENTIFICATION</scope>
    <source>
        <strain evidence="1">Yugu1</strain>
    </source>
</reference>
<dbReference type="HOGENOM" id="CLU_2659176_0_0_1"/>
<dbReference type="InParanoid" id="K3YXB9"/>
<dbReference type="EnsemblPlants" id="KQL30764">
    <property type="protein sequence ID" value="KQL30764"/>
    <property type="gene ID" value="SETIT_018915mg"/>
</dbReference>
<protein>
    <submittedName>
        <fullName evidence="1">Uncharacterized protein</fullName>
    </submittedName>
</protein>
<proteinExistence type="predicted"/>
<name>K3YXB9_SETIT</name>
<dbReference type="AlphaFoldDB" id="K3YXB9"/>
<organism evidence="1 2">
    <name type="scientific">Setaria italica</name>
    <name type="common">Foxtail millet</name>
    <name type="synonym">Panicum italicum</name>
    <dbReference type="NCBI Taxonomy" id="4555"/>
    <lineage>
        <taxon>Eukaryota</taxon>
        <taxon>Viridiplantae</taxon>
        <taxon>Streptophyta</taxon>
        <taxon>Embryophyta</taxon>
        <taxon>Tracheophyta</taxon>
        <taxon>Spermatophyta</taxon>
        <taxon>Magnoliopsida</taxon>
        <taxon>Liliopsida</taxon>
        <taxon>Poales</taxon>
        <taxon>Poaceae</taxon>
        <taxon>PACMAD clade</taxon>
        <taxon>Panicoideae</taxon>
        <taxon>Panicodae</taxon>
        <taxon>Paniceae</taxon>
        <taxon>Cenchrinae</taxon>
        <taxon>Setaria</taxon>
    </lineage>
</organism>
<dbReference type="Proteomes" id="UP000004995">
    <property type="component" value="Unassembled WGS sequence"/>
</dbReference>
<keyword evidence="2" id="KW-1185">Reference proteome</keyword>